<reference evidence="2" key="1">
    <citation type="submission" date="2024-05" db="EMBL/GenBank/DDBJ databases">
        <title>30 novel species of actinomycetes from the DSMZ collection.</title>
        <authorList>
            <person name="Nouioui I."/>
        </authorList>
    </citation>
    <scope>NUCLEOTIDE SEQUENCE</scope>
    <source>
        <strain evidence="2">DSM 40712</strain>
    </source>
</reference>
<dbReference type="Gene3D" id="3.40.30.10">
    <property type="entry name" value="Glutaredoxin"/>
    <property type="match status" value="1"/>
</dbReference>
<gene>
    <name evidence="2" type="ORF">RM812_34565</name>
</gene>
<accession>A0ABU3AZN7</accession>
<sequence length="119" mass="13572">MAGMSPLFRRKPSQTPQATQTGQTGQAPHAPQSPQHSEKHLVTLIRKPGCHLCDDAQLVVEKVCADLGVPWEGKDITQDRQLHDEYWEQIPVVLVDGRQHTFWRVNEERLRKALTEQSK</sequence>
<proteinExistence type="predicted"/>
<dbReference type="EMBL" id="JAVRFH010000057">
    <property type="protein sequence ID" value="MDT0615275.1"/>
    <property type="molecule type" value="Genomic_DNA"/>
</dbReference>
<evidence type="ECO:0000313" key="2">
    <source>
        <dbReference type="EMBL" id="MDT0615275.1"/>
    </source>
</evidence>
<feature type="compositionally biased region" description="Low complexity" evidence="1">
    <location>
        <begin position="14"/>
        <end position="28"/>
    </location>
</feature>
<protein>
    <submittedName>
        <fullName evidence="2">Glutaredoxin family protein</fullName>
    </submittedName>
</protein>
<dbReference type="PANTHER" id="PTHR33558:SF1">
    <property type="entry name" value="GLUTAREDOXIN-LIKE PROTEIN C5ORF63 HOMOLOG"/>
    <property type="match status" value="1"/>
</dbReference>
<keyword evidence="3" id="KW-1185">Reference proteome</keyword>
<evidence type="ECO:0000313" key="3">
    <source>
        <dbReference type="Proteomes" id="UP001180724"/>
    </source>
</evidence>
<organism evidence="2 3">
    <name type="scientific">Streptomyces lancefieldiae</name>
    <dbReference type="NCBI Taxonomy" id="3075520"/>
    <lineage>
        <taxon>Bacteria</taxon>
        <taxon>Bacillati</taxon>
        <taxon>Actinomycetota</taxon>
        <taxon>Actinomycetes</taxon>
        <taxon>Kitasatosporales</taxon>
        <taxon>Streptomycetaceae</taxon>
        <taxon>Streptomyces</taxon>
    </lineage>
</organism>
<comment type="caution">
    <text evidence="2">The sequence shown here is derived from an EMBL/GenBank/DDBJ whole genome shotgun (WGS) entry which is preliminary data.</text>
</comment>
<dbReference type="InterPro" id="IPR036249">
    <property type="entry name" value="Thioredoxin-like_sf"/>
</dbReference>
<evidence type="ECO:0000256" key="1">
    <source>
        <dbReference type="SAM" id="MobiDB-lite"/>
    </source>
</evidence>
<name>A0ABU3AZN7_9ACTN</name>
<dbReference type="Proteomes" id="UP001180724">
    <property type="component" value="Unassembled WGS sequence"/>
</dbReference>
<dbReference type="PANTHER" id="PTHR33558">
    <property type="entry name" value="GLUTAREDOXIN-LIKE PROTEIN C5ORF63 HOMOLOG"/>
    <property type="match status" value="1"/>
</dbReference>
<dbReference type="RefSeq" id="WP_311582309.1">
    <property type="nucleotide sequence ID" value="NZ_JAVRFH010000057.1"/>
</dbReference>
<dbReference type="InterPro" id="IPR008554">
    <property type="entry name" value="Glutaredoxin-like"/>
</dbReference>
<dbReference type="SUPFAM" id="SSF52833">
    <property type="entry name" value="Thioredoxin-like"/>
    <property type="match status" value="1"/>
</dbReference>
<dbReference type="Pfam" id="PF05768">
    <property type="entry name" value="Glrx-like"/>
    <property type="match status" value="1"/>
</dbReference>
<feature type="region of interest" description="Disordered" evidence="1">
    <location>
        <begin position="1"/>
        <end position="40"/>
    </location>
</feature>
<dbReference type="InterPro" id="IPR052565">
    <property type="entry name" value="Glutaredoxin-like_YDR286C"/>
</dbReference>